<feature type="transmembrane region" description="Helical" evidence="14">
    <location>
        <begin position="126"/>
        <end position="151"/>
    </location>
</feature>
<evidence type="ECO:0000256" key="6">
    <source>
        <dbReference type="ARBA" id="ARBA00022692"/>
    </source>
</evidence>
<keyword evidence="9 14" id="KW-0472">Membrane</keyword>
<proteinExistence type="inferred from homology"/>
<dbReference type="Pfam" id="PF01553">
    <property type="entry name" value="Acyltransferase"/>
    <property type="match status" value="1"/>
</dbReference>
<evidence type="ECO:0000256" key="1">
    <source>
        <dbReference type="ARBA" id="ARBA00004370"/>
    </source>
</evidence>
<evidence type="ECO:0000256" key="2">
    <source>
        <dbReference type="ARBA" id="ARBA00005189"/>
    </source>
</evidence>
<dbReference type="AlphaFoldDB" id="A0AAW1QJ13"/>
<keyword evidence="12" id="KW-0012">Acyltransferase</keyword>
<feature type="region of interest" description="Disordered" evidence="13">
    <location>
        <begin position="1"/>
        <end position="60"/>
    </location>
</feature>
<dbReference type="SMART" id="SM00563">
    <property type="entry name" value="PlsC"/>
    <property type="match status" value="1"/>
</dbReference>
<evidence type="ECO:0000256" key="8">
    <source>
        <dbReference type="ARBA" id="ARBA00023098"/>
    </source>
</evidence>
<comment type="caution">
    <text evidence="16">The sequence shown here is derived from an EMBL/GenBank/DDBJ whole genome shotgun (WGS) entry which is preliminary data.</text>
</comment>
<dbReference type="InterPro" id="IPR045252">
    <property type="entry name" value="LPCAT1-like"/>
</dbReference>
<keyword evidence="17" id="KW-1185">Reference proteome</keyword>
<evidence type="ECO:0000256" key="11">
    <source>
        <dbReference type="ARBA" id="ARBA00023264"/>
    </source>
</evidence>
<comment type="pathway">
    <text evidence="2">Lipid metabolism.</text>
</comment>
<dbReference type="SUPFAM" id="SSF69593">
    <property type="entry name" value="Glycerol-3-phosphate (1)-acyltransferase"/>
    <property type="match status" value="1"/>
</dbReference>
<dbReference type="GO" id="GO:0016020">
    <property type="term" value="C:membrane"/>
    <property type="evidence" value="ECO:0007669"/>
    <property type="project" value="UniProtKB-SubCell"/>
</dbReference>
<evidence type="ECO:0000256" key="5">
    <source>
        <dbReference type="ARBA" id="ARBA00022679"/>
    </source>
</evidence>
<dbReference type="PANTHER" id="PTHR23063:SF59">
    <property type="entry name" value="ACYLTRANSFERASE"/>
    <property type="match status" value="1"/>
</dbReference>
<evidence type="ECO:0000256" key="13">
    <source>
        <dbReference type="SAM" id="MobiDB-lite"/>
    </source>
</evidence>
<dbReference type="InterPro" id="IPR002123">
    <property type="entry name" value="Plipid/glycerol_acylTrfase"/>
</dbReference>
<evidence type="ECO:0000256" key="3">
    <source>
        <dbReference type="ARBA" id="ARBA00008655"/>
    </source>
</evidence>
<dbReference type="CDD" id="cd07991">
    <property type="entry name" value="LPLAT_LPCAT1-like"/>
    <property type="match status" value="1"/>
</dbReference>
<sequence>MHDEAAESSAHLRGDSPSPSRQLAIGAAEPVRVEGSSPERAREWEQAWDSPAQTGASRLPAAVNGAPVAAPATPEQPDWLRASASPVSVGDGPDLVELTRDSPFLDLDSPMTAYEWFKAVAMVPMLLLRAVLVSLIVPLVWLTLCLLTAGIPLNVPLAPWRVAVLSTMLRSWADVLMRIGFGFWGWRVTGWENIKAAEACRALIVFNHVSYVDGVALVRIFPPSGLANTSVAKLPFVGAILRALCFLFVRRRGSNDAALRGTACAGAGNTTELMHARAADPRYPLFIVAPEATTKPAHCLLAFSTGPFVGGAPVLPVLLKYRSRYFNPGWGRVSTAWHFFRIQTQFCNHLEVTILPTYRPSATERADAQLYAGNVRAMMAAALGAPLSDQGIAQQQALKRAGVQVDWTGRRIVQRPMRKSAVTDALRAPLLKK</sequence>
<feature type="compositionally biased region" description="Basic and acidic residues" evidence="13">
    <location>
        <begin position="1"/>
        <end position="14"/>
    </location>
</feature>
<gene>
    <name evidence="16" type="ORF">WJX81_001153</name>
</gene>
<evidence type="ECO:0000256" key="9">
    <source>
        <dbReference type="ARBA" id="ARBA00023136"/>
    </source>
</evidence>
<keyword evidence="4" id="KW-0444">Lipid biosynthesis</keyword>
<evidence type="ECO:0000256" key="10">
    <source>
        <dbReference type="ARBA" id="ARBA00023209"/>
    </source>
</evidence>
<name>A0AAW1QJ13_9CHLO</name>
<comment type="subcellular location">
    <subcellularLocation>
        <location evidence="1">Membrane</location>
    </subcellularLocation>
</comment>
<organism evidence="16 17">
    <name type="scientific">Elliptochloris bilobata</name>
    <dbReference type="NCBI Taxonomy" id="381761"/>
    <lineage>
        <taxon>Eukaryota</taxon>
        <taxon>Viridiplantae</taxon>
        <taxon>Chlorophyta</taxon>
        <taxon>core chlorophytes</taxon>
        <taxon>Trebouxiophyceae</taxon>
        <taxon>Trebouxiophyceae incertae sedis</taxon>
        <taxon>Elliptochloris clade</taxon>
        <taxon>Elliptochloris</taxon>
    </lineage>
</organism>
<evidence type="ECO:0000313" key="17">
    <source>
        <dbReference type="Proteomes" id="UP001445335"/>
    </source>
</evidence>
<dbReference type="EMBL" id="JALJOU010000101">
    <property type="protein sequence ID" value="KAK9821452.1"/>
    <property type="molecule type" value="Genomic_DNA"/>
</dbReference>
<protein>
    <recommendedName>
        <fullName evidence="15">Phospholipid/glycerol acyltransferase domain-containing protein</fullName>
    </recommendedName>
</protein>
<dbReference type="GO" id="GO:0008654">
    <property type="term" value="P:phospholipid biosynthetic process"/>
    <property type="evidence" value="ECO:0007669"/>
    <property type="project" value="UniProtKB-KW"/>
</dbReference>
<evidence type="ECO:0000256" key="4">
    <source>
        <dbReference type="ARBA" id="ARBA00022516"/>
    </source>
</evidence>
<keyword evidence="11" id="KW-1208">Phospholipid metabolism</keyword>
<accession>A0AAW1QJ13</accession>
<keyword evidence="10" id="KW-0594">Phospholipid biosynthesis</keyword>
<reference evidence="16 17" key="1">
    <citation type="journal article" date="2024" name="Nat. Commun.">
        <title>Phylogenomics reveals the evolutionary origins of lichenization in chlorophyte algae.</title>
        <authorList>
            <person name="Puginier C."/>
            <person name="Libourel C."/>
            <person name="Otte J."/>
            <person name="Skaloud P."/>
            <person name="Haon M."/>
            <person name="Grisel S."/>
            <person name="Petersen M."/>
            <person name="Berrin J.G."/>
            <person name="Delaux P.M."/>
            <person name="Dal Grande F."/>
            <person name="Keller J."/>
        </authorList>
    </citation>
    <scope>NUCLEOTIDE SEQUENCE [LARGE SCALE GENOMIC DNA]</scope>
    <source>
        <strain evidence="16 17">SAG 245.80</strain>
    </source>
</reference>
<evidence type="ECO:0000256" key="14">
    <source>
        <dbReference type="SAM" id="Phobius"/>
    </source>
</evidence>
<dbReference type="PANTHER" id="PTHR23063">
    <property type="entry name" value="PHOSPHOLIPID ACYLTRANSFERASE"/>
    <property type="match status" value="1"/>
</dbReference>
<evidence type="ECO:0000256" key="12">
    <source>
        <dbReference type="ARBA" id="ARBA00023315"/>
    </source>
</evidence>
<dbReference type="Proteomes" id="UP001445335">
    <property type="component" value="Unassembled WGS sequence"/>
</dbReference>
<keyword evidence="7 14" id="KW-1133">Transmembrane helix</keyword>
<keyword evidence="5" id="KW-0808">Transferase</keyword>
<evidence type="ECO:0000259" key="15">
    <source>
        <dbReference type="SMART" id="SM00563"/>
    </source>
</evidence>
<evidence type="ECO:0000256" key="7">
    <source>
        <dbReference type="ARBA" id="ARBA00022989"/>
    </source>
</evidence>
<feature type="domain" description="Phospholipid/glycerol acyltransferase" evidence="15">
    <location>
        <begin position="202"/>
        <end position="322"/>
    </location>
</feature>
<comment type="similarity">
    <text evidence="3">Belongs to the 1-acyl-sn-glycerol-3-phosphate acyltransferase family.</text>
</comment>
<evidence type="ECO:0000313" key="16">
    <source>
        <dbReference type="EMBL" id="KAK9821452.1"/>
    </source>
</evidence>
<keyword evidence="8" id="KW-0443">Lipid metabolism</keyword>
<keyword evidence="6 14" id="KW-0812">Transmembrane</keyword>
<dbReference type="GO" id="GO:0008374">
    <property type="term" value="F:O-acyltransferase activity"/>
    <property type="evidence" value="ECO:0007669"/>
    <property type="project" value="InterPro"/>
</dbReference>